<evidence type="ECO:0000313" key="3">
    <source>
        <dbReference type="EMBL" id="EDR09850.1"/>
    </source>
</evidence>
<dbReference type="RefSeq" id="XP_001879235.1">
    <property type="nucleotide sequence ID" value="XM_001879200.1"/>
</dbReference>
<dbReference type="KEGG" id="lbc:LACBIDRAFT_325712"/>
<accession>B0D5Y7</accession>
<feature type="transmembrane region" description="Helical" evidence="2">
    <location>
        <begin position="32"/>
        <end position="57"/>
    </location>
</feature>
<keyword evidence="2" id="KW-1133">Transmembrane helix</keyword>
<feature type="region of interest" description="Disordered" evidence="1">
    <location>
        <begin position="210"/>
        <end position="240"/>
    </location>
</feature>
<dbReference type="HOGENOM" id="CLU_101868_0_0_1"/>
<evidence type="ECO:0000256" key="2">
    <source>
        <dbReference type="SAM" id="Phobius"/>
    </source>
</evidence>
<reference evidence="3 4" key="1">
    <citation type="journal article" date="2008" name="Nature">
        <title>The genome of Laccaria bicolor provides insights into mycorrhizal symbiosis.</title>
        <authorList>
            <person name="Martin F."/>
            <person name="Aerts A."/>
            <person name="Ahren D."/>
            <person name="Brun A."/>
            <person name="Danchin E.G.J."/>
            <person name="Duchaussoy F."/>
            <person name="Gibon J."/>
            <person name="Kohler A."/>
            <person name="Lindquist E."/>
            <person name="Pereda V."/>
            <person name="Salamov A."/>
            <person name="Shapiro H.J."/>
            <person name="Wuyts J."/>
            <person name="Blaudez D."/>
            <person name="Buee M."/>
            <person name="Brokstein P."/>
            <person name="Canbaeck B."/>
            <person name="Cohen D."/>
            <person name="Courty P.E."/>
            <person name="Coutinho P.M."/>
            <person name="Delaruelle C."/>
            <person name="Detter J.C."/>
            <person name="Deveau A."/>
            <person name="DiFazio S."/>
            <person name="Duplessis S."/>
            <person name="Fraissinet-Tachet L."/>
            <person name="Lucic E."/>
            <person name="Frey-Klett P."/>
            <person name="Fourrey C."/>
            <person name="Feussner I."/>
            <person name="Gay G."/>
            <person name="Grimwood J."/>
            <person name="Hoegger P.J."/>
            <person name="Jain P."/>
            <person name="Kilaru S."/>
            <person name="Labbe J."/>
            <person name="Lin Y.C."/>
            <person name="Legue V."/>
            <person name="Le Tacon F."/>
            <person name="Marmeisse R."/>
            <person name="Melayah D."/>
            <person name="Montanini B."/>
            <person name="Muratet M."/>
            <person name="Nehls U."/>
            <person name="Niculita-Hirzel H."/>
            <person name="Oudot-Le Secq M.P."/>
            <person name="Peter M."/>
            <person name="Quesneville H."/>
            <person name="Rajashekar B."/>
            <person name="Reich M."/>
            <person name="Rouhier N."/>
            <person name="Schmutz J."/>
            <person name="Yin T."/>
            <person name="Chalot M."/>
            <person name="Henrissat B."/>
            <person name="Kuees U."/>
            <person name="Lucas S."/>
            <person name="Van de Peer Y."/>
            <person name="Podila G.K."/>
            <person name="Polle A."/>
            <person name="Pukkila P.J."/>
            <person name="Richardson P.M."/>
            <person name="Rouze P."/>
            <person name="Sanders I.R."/>
            <person name="Stajich J.E."/>
            <person name="Tunlid A."/>
            <person name="Tuskan G."/>
            <person name="Grigoriev I.V."/>
        </authorList>
    </citation>
    <scope>NUCLEOTIDE SEQUENCE [LARGE SCALE GENOMIC DNA]</scope>
    <source>
        <strain evidence="4">S238N-H82 / ATCC MYA-4686</strain>
    </source>
</reference>
<name>B0D5Y7_LACBS</name>
<dbReference type="GeneID" id="6074906"/>
<feature type="transmembrane region" description="Helical" evidence="2">
    <location>
        <begin position="186"/>
        <end position="206"/>
    </location>
</feature>
<organism evidence="4">
    <name type="scientific">Laccaria bicolor (strain S238N-H82 / ATCC MYA-4686)</name>
    <name type="common">Bicoloured deceiver</name>
    <name type="synonym">Laccaria laccata var. bicolor</name>
    <dbReference type="NCBI Taxonomy" id="486041"/>
    <lineage>
        <taxon>Eukaryota</taxon>
        <taxon>Fungi</taxon>
        <taxon>Dikarya</taxon>
        <taxon>Basidiomycota</taxon>
        <taxon>Agaricomycotina</taxon>
        <taxon>Agaricomycetes</taxon>
        <taxon>Agaricomycetidae</taxon>
        <taxon>Agaricales</taxon>
        <taxon>Agaricineae</taxon>
        <taxon>Hydnangiaceae</taxon>
        <taxon>Laccaria</taxon>
    </lineage>
</organism>
<dbReference type="InParanoid" id="B0D5Y7"/>
<sequence>MADDPEAPAHSTTSNLHNGTRAKTDGHGIGRIYFYAVLFFIWAFGVISVGVGAHAWVKSHQEKRAVKAAVVAPTVVSINTHDVDTAGIVVTVACGITAAFSAISALLLFLKHTRFFLAQSIGLCLCAIWIFAGLVAFDFYFHTRSARVTATVGGIAVPQAIINSVEKQLGVTGVYNQLEYLRLVAIIPWFTLLFTIIGSIIFAVSAGKTDTRAPSKSPAPLSYTVDDDGEKEKELSPIEP</sequence>
<evidence type="ECO:0000256" key="1">
    <source>
        <dbReference type="SAM" id="MobiDB-lite"/>
    </source>
</evidence>
<feature type="region of interest" description="Disordered" evidence="1">
    <location>
        <begin position="1"/>
        <end position="20"/>
    </location>
</feature>
<feature type="transmembrane region" description="Helical" evidence="2">
    <location>
        <begin position="121"/>
        <end position="141"/>
    </location>
</feature>
<evidence type="ECO:0000313" key="4">
    <source>
        <dbReference type="Proteomes" id="UP000001194"/>
    </source>
</evidence>
<keyword evidence="2" id="KW-0472">Membrane</keyword>
<dbReference type="EMBL" id="DS547098">
    <property type="protein sequence ID" value="EDR09850.1"/>
    <property type="molecule type" value="Genomic_DNA"/>
</dbReference>
<dbReference type="AlphaFoldDB" id="B0D5Y7"/>
<keyword evidence="4" id="KW-1185">Reference proteome</keyword>
<dbReference type="Proteomes" id="UP000001194">
    <property type="component" value="Unassembled WGS sequence"/>
</dbReference>
<feature type="compositionally biased region" description="Basic and acidic residues" evidence="1">
    <location>
        <begin position="230"/>
        <end position="240"/>
    </location>
</feature>
<dbReference type="OrthoDB" id="2560085at2759"/>
<feature type="transmembrane region" description="Helical" evidence="2">
    <location>
        <begin position="86"/>
        <end position="109"/>
    </location>
</feature>
<keyword evidence="2" id="KW-0812">Transmembrane</keyword>
<protein>
    <submittedName>
        <fullName evidence="3">Predicted protein</fullName>
    </submittedName>
</protein>
<proteinExistence type="predicted"/>
<dbReference type="STRING" id="486041.B0D5Y7"/>
<gene>
    <name evidence="3" type="ORF">LACBIDRAFT_325712</name>
</gene>